<sequence>MAVTYVGKIWKLSNELLILIFEFLLTSETSSPAHSIFDLQRMPWILTHVCSRWRTVVTTSPEFWTNFSFIWSDGSKPELLRLCLNRSKARPIHIKFFHRYDEETLRILSAHSSRWKSLAMDVEMMQPDIFEPIRGQLSLLEELNLTVGRSSPVPLILTAFSDAPQLNKVALRCPVDSKISLPWQQLRRFEGFIESMSPRFLGETPNLESYHLTRWHQSNFLLLDLILCPTMLRHHNLCEISVKFIEDLKHLELPALRSLEILVPSYTTFYQLDRLISRSNCSLTKFSLGYLHKRR</sequence>
<gene>
    <name evidence="1" type="ORF">BDN72DRAFT_616045</name>
</gene>
<keyword evidence="2" id="KW-1185">Reference proteome</keyword>
<evidence type="ECO:0000313" key="2">
    <source>
        <dbReference type="Proteomes" id="UP000308600"/>
    </source>
</evidence>
<protein>
    <submittedName>
        <fullName evidence="1">Uncharacterized protein</fullName>
    </submittedName>
</protein>
<name>A0ACD3AU52_9AGAR</name>
<reference evidence="1 2" key="1">
    <citation type="journal article" date="2019" name="Nat. Ecol. Evol.">
        <title>Megaphylogeny resolves global patterns of mushroom evolution.</title>
        <authorList>
            <person name="Varga T."/>
            <person name="Krizsan K."/>
            <person name="Foldi C."/>
            <person name="Dima B."/>
            <person name="Sanchez-Garcia M."/>
            <person name="Sanchez-Ramirez S."/>
            <person name="Szollosi G.J."/>
            <person name="Szarkandi J.G."/>
            <person name="Papp V."/>
            <person name="Albert L."/>
            <person name="Andreopoulos W."/>
            <person name="Angelini C."/>
            <person name="Antonin V."/>
            <person name="Barry K.W."/>
            <person name="Bougher N.L."/>
            <person name="Buchanan P."/>
            <person name="Buyck B."/>
            <person name="Bense V."/>
            <person name="Catcheside P."/>
            <person name="Chovatia M."/>
            <person name="Cooper J."/>
            <person name="Damon W."/>
            <person name="Desjardin D."/>
            <person name="Finy P."/>
            <person name="Geml J."/>
            <person name="Haridas S."/>
            <person name="Hughes K."/>
            <person name="Justo A."/>
            <person name="Karasinski D."/>
            <person name="Kautmanova I."/>
            <person name="Kiss B."/>
            <person name="Kocsube S."/>
            <person name="Kotiranta H."/>
            <person name="LaButti K.M."/>
            <person name="Lechner B.E."/>
            <person name="Liimatainen K."/>
            <person name="Lipzen A."/>
            <person name="Lukacs Z."/>
            <person name="Mihaltcheva S."/>
            <person name="Morgado L.N."/>
            <person name="Niskanen T."/>
            <person name="Noordeloos M.E."/>
            <person name="Ohm R.A."/>
            <person name="Ortiz-Santana B."/>
            <person name="Ovrebo C."/>
            <person name="Racz N."/>
            <person name="Riley R."/>
            <person name="Savchenko A."/>
            <person name="Shiryaev A."/>
            <person name="Soop K."/>
            <person name="Spirin V."/>
            <person name="Szebenyi C."/>
            <person name="Tomsovsky M."/>
            <person name="Tulloss R.E."/>
            <person name="Uehling J."/>
            <person name="Grigoriev I.V."/>
            <person name="Vagvolgyi C."/>
            <person name="Papp T."/>
            <person name="Martin F.M."/>
            <person name="Miettinen O."/>
            <person name="Hibbett D.S."/>
            <person name="Nagy L.G."/>
        </authorList>
    </citation>
    <scope>NUCLEOTIDE SEQUENCE [LARGE SCALE GENOMIC DNA]</scope>
    <source>
        <strain evidence="1 2">NL-1719</strain>
    </source>
</reference>
<dbReference type="Proteomes" id="UP000308600">
    <property type="component" value="Unassembled WGS sequence"/>
</dbReference>
<dbReference type="EMBL" id="ML208332">
    <property type="protein sequence ID" value="TFK69340.1"/>
    <property type="molecule type" value="Genomic_DNA"/>
</dbReference>
<evidence type="ECO:0000313" key="1">
    <source>
        <dbReference type="EMBL" id="TFK69340.1"/>
    </source>
</evidence>
<organism evidence="1 2">
    <name type="scientific">Pluteus cervinus</name>
    <dbReference type="NCBI Taxonomy" id="181527"/>
    <lineage>
        <taxon>Eukaryota</taxon>
        <taxon>Fungi</taxon>
        <taxon>Dikarya</taxon>
        <taxon>Basidiomycota</taxon>
        <taxon>Agaricomycotina</taxon>
        <taxon>Agaricomycetes</taxon>
        <taxon>Agaricomycetidae</taxon>
        <taxon>Agaricales</taxon>
        <taxon>Pluteineae</taxon>
        <taxon>Pluteaceae</taxon>
        <taxon>Pluteus</taxon>
    </lineage>
</organism>
<accession>A0ACD3AU52</accession>
<proteinExistence type="predicted"/>